<protein>
    <submittedName>
        <fullName evidence="2">DEAD/DEAH box helicase</fullName>
    </submittedName>
</protein>
<dbReference type="Gene3D" id="3.40.50.300">
    <property type="entry name" value="P-loop containing nucleotide triphosphate hydrolases"/>
    <property type="match status" value="2"/>
</dbReference>
<dbReference type="SUPFAM" id="SSF52540">
    <property type="entry name" value="P-loop containing nucleoside triphosphate hydrolases"/>
    <property type="match status" value="1"/>
</dbReference>
<evidence type="ECO:0000313" key="2">
    <source>
        <dbReference type="EMBL" id="GFJ84825.1"/>
    </source>
</evidence>
<dbReference type="PROSITE" id="PS51192">
    <property type="entry name" value="HELICASE_ATP_BIND_1"/>
    <property type="match status" value="1"/>
</dbReference>
<keyword evidence="2" id="KW-0547">Nucleotide-binding</keyword>
<name>A0A6V8KW86_9ACTN</name>
<reference evidence="2 3" key="1">
    <citation type="submission" date="2020-03" db="EMBL/GenBank/DDBJ databases">
        <title>Whole genome shotgun sequence of Phytohabitans houttuyneae NBRC 108639.</title>
        <authorList>
            <person name="Komaki H."/>
            <person name="Tamura T."/>
        </authorList>
    </citation>
    <scope>NUCLEOTIDE SEQUENCE [LARGE SCALE GENOMIC DNA]</scope>
    <source>
        <strain evidence="2 3">NBRC 108639</strain>
    </source>
</reference>
<dbReference type="GO" id="GO:0003676">
    <property type="term" value="F:nucleic acid binding"/>
    <property type="evidence" value="ECO:0007669"/>
    <property type="project" value="InterPro"/>
</dbReference>
<dbReference type="AlphaFoldDB" id="A0A6V8KW86"/>
<sequence>MGDAVPNLWGHQTGVLSEYADAHVDTPDLAIELPTGTGKTVPGLLIADWRRRKLVEQVAYACPTVQLAHQAARVAQREGIPAVTLVGGHNSWPLAEVTRYDGAEAVAITTYSTVFNAAPKLGRPGSLFFDDAHAGEQFVAEAWSVEISRFRNPEMYVAVVDAMRPALDGMFYQRLTEDDPDPRTRPDVRLVVPVRRGLVAEVDKALSAATGNLAWRFTMIRAGLASCLVYVSWGGVLVRPFVPPTFENDPFSAARQRVYLSATLGRGGELERAFGRAPITRLALPPEAGTPRNGRRFFVLAGLTTDGTDNGADLARAVVQAAGKALVLAPTVDKAVETANTLNPAKWPVLDKDAVATSLDPFSKADHALLPLARYDGMDLPDATCRLVVLDGKPDAAHLQERYLADQLRARIALEERIRTRVVQGAGRCTRGPADHAVVVILGDTLTRYLSETGVRTALSADLQAEIAFGRENSRVPAAEVLANVGTFLAQGDDWRDNAEPEIARLRRTATTSPLAGTEHLAASVPHEIEACRLAWRSSWSDAAMHAEKAANALSGHDEVRHYRALWLYLAAAWFHAAADAGNPTARSAAEALVTRAATASRGTTWLREVEPADNQVVHVSADDTPAVRKVAERLAKGVKRASHDALLASINEGLTATEAVKFEPALSSLGGLLGAEAYKPPGQGRCDSAWCWDERIWLTIEAKSGQDATKAVALRDVRQANTQLRQLAADRGHAAPPGDSASIIVTPRGAVDPEAVDGAEHHVHLAEPANLQAIAADIAAAWEELLGQAPGQRADDLQRLVRNILGKYRVLPAQVLSRLTTTPSTG</sequence>
<keyword evidence="2" id="KW-0067">ATP-binding</keyword>
<organism evidence="2 3">
    <name type="scientific">Phytohabitans houttuyneae</name>
    <dbReference type="NCBI Taxonomy" id="1076126"/>
    <lineage>
        <taxon>Bacteria</taxon>
        <taxon>Bacillati</taxon>
        <taxon>Actinomycetota</taxon>
        <taxon>Actinomycetes</taxon>
        <taxon>Micromonosporales</taxon>
        <taxon>Micromonosporaceae</taxon>
    </lineage>
</organism>
<feature type="domain" description="Helicase ATP-binding" evidence="1">
    <location>
        <begin position="20"/>
        <end position="282"/>
    </location>
</feature>
<dbReference type="InterPro" id="IPR027417">
    <property type="entry name" value="P-loop_NTPase"/>
</dbReference>
<dbReference type="GO" id="GO:0004386">
    <property type="term" value="F:helicase activity"/>
    <property type="evidence" value="ECO:0007669"/>
    <property type="project" value="UniProtKB-KW"/>
</dbReference>
<dbReference type="SMART" id="SM00487">
    <property type="entry name" value="DEXDc"/>
    <property type="match status" value="1"/>
</dbReference>
<gene>
    <name evidence="2" type="ORF">Phou_090050</name>
</gene>
<comment type="caution">
    <text evidence="2">The sequence shown here is derived from an EMBL/GenBank/DDBJ whole genome shotgun (WGS) entry which is preliminary data.</text>
</comment>
<accession>A0A6V8KW86</accession>
<dbReference type="EMBL" id="BLPF01000004">
    <property type="protein sequence ID" value="GFJ84825.1"/>
    <property type="molecule type" value="Genomic_DNA"/>
</dbReference>
<evidence type="ECO:0000313" key="3">
    <source>
        <dbReference type="Proteomes" id="UP000482800"/>
    </source>
</evidence>
<dbReference type="Proteomes" id="UP000482800">
    <property type="component" value="Unassembled WGS sequence"/>
</dbReference>
<proteinExistence type="predicted"/>
<dbReference type="GO" id="GO:0016818">
    <property type="term" value="F:hydrolase activity, acting on acid anhydrides, in phosphorus-containing anhydrides"/>
    <property type="evidence" value="ECO:0007669"/>
    <property type="project" value="InterPro"/>
</dbReference>
<dbReference type="InterPro" id="IPR014001">
    <property type="entry name" value="Helicase_ATP-bd"/>
</dbReference>
<dbReference type="InterPro" id="IPR011545">
    <property type="entry name" value="DEAD/DEAH_box_helicase_dom"/>
</dbReference>
<dbReference type="InterPro" id="IPR006555">
    <property type="entry name" value="ATP-dep_Helicase_C"/>
</dbReference>
<dbReference type="Pfam" id="PF00270">
    <property type="entry name" value="DEAD"/>
    <property type="match status" value="1"/>
</dbReference>
<dbReference type="SMART" id="SM00491">
    <property type="entry name" value="HELICc2"/>
    <property type="match status" value="1"/>
</dbReference>
<evidence type="ECO:0000259" key="1">
    <source>
        <dbReference type="PROSITE" id="PS51192"/>
    </source>
</evidence>
<reference evidence="2 3" key="2">
    <citation type="submission" date="2020-03" db="EMBL/GenBank/DDBJ databases">
        <authorList>
            <person name="Ichikawa N."/>
            <person name="Kimura A."/>
            <person name="Kitahashi Y."/>
            <person name="Uohara A."/>
        </authorList>
    </citation>
    <scope>NUCLEOTIDE SEQUENCE [LARGE SCALE GENOMIC DNA]</scope>
    <source>
        <strain evidence="2 3">NBRC 108639</strain>
    </source>
</reference>
<keyword evidence="3" id="KW-1185">Reference proteome</keyword>
<dbReference type="GO" id="GO:0006139">
    <property type="term" value="P:nucleobase-containing compound metabolic process"/>
    <property type="evidence" value="ECO:0007669"/>
    <property type="project" value="InterPro"/>
</dbReference>
<keyword evidence="2" id="KW-0378">Hydrolase</keyword>
<keyword evidence="2" id="KW-0347">Helicase</keyword>
<dbReference type="GO" id="GO:0005524">
    <property type="term" value="F:ATP binding"/>
    <property type="evidence" value="ECO:0007669"/>
    <property type="project" value="InterPro"/>
</dbReference>